<evidence type="ECO:0000313" key="2">
    <source>
        <dbReference type="EMBL" id="WPF87401.1"/>
    </source>
</evidence>
<dbReference type="Pfam" id="PF07963">
    <property type="entry name" value="N_methyl"/>
    <property type="match status" value="1"/>
</dbReference>
<keyword evidence="1" id="KW-1133">Transmembrane helix</keyword>
<dbReference type="NCBIfam" id="TIGR02532">
    <property type="entry name" value="IV_pilin_GFxxxE"/>
    <property type="match status" value="1"/>
</dbReference>
<organism evidence="2">
    <name type="scientific">Cyanobacterium aponinum AL20115</name>
    <dbReference type="NCBI Taxonomy" id="3090662"/>
    <lineage>
        <taxon>Bacteria</taxon>
        <taxon>Bacillati</taxon>
        <taxon>Cyanobacteriota</taxon>
        <taxon>Cyanophyceae</taxon>
        <taxon>Oscillatoriophycideae</taxon>
        <taxon>Chroococcales</taxon>
        <taxon>Geminocystaceae</taxon>
        <taxon>Cyanobacterium</taxon>
    </lineage>
</organism>
<keyword evidence="1" id="KW-0472">Membrane</keyword>
<dbReference type="PROSITE" id="PS00409">
    <property type="entry name" value="PROKAR_NTER_METHYL"/>
    <property type="match status" value="1"/>
</dbReference>
<feature type="transmembrane region" description="Helical" evidence="1">
    <location>
        <begin position="21"/>
        <end position="43"/>
    </location>
</feature>
<name>A0AAF1C4L4_9CHRO</name>
<evidence type="ECO:0000256" key="1">
    <source>
        <dbReference type="SAM" id="Phobius"/>
    </source>
</evidence>
<keyword evidence="1" id="KW-0812">Transmembrane</keyword>
<gene>
    <name evidence="2" type="ORF">SAY89_11345</name>
</gene>
<dbReference type="EMBL" id="CP138348">
    <property type="protein sequence ID" value="WPF87401.1"/>
    <property type="molecule type" value="Genomic_DNA"/>
</dbReference>
<accession>A0AAF1C4L4</accession>
<reference evidence="2" key="1">
    <citation type="submission" date="2023-11" db="EMBL/GenBank/DDBJ databases">
        <title>Genome sequence of Cyanobacterium aponinum BCRC AL20115.</title>
        <authorList>
            <person name="Chang H.-Y."/>
            <person name="Lin K.-M."/>
            <person name="Hsueh H.-T."/>
            <person name="Chu H.-A."/>
            <person name="Kuo C.-H."/>
        </authorList>
    </citation>
    <scope>NUCLEOTIDE SEQUENCE</scope>
    <source>
        <strain evidence="2">AL20115</strain>
    </source>
</reference>
<proteinExistence type="predicted"/>
<sequence>MDKRIIFQIGLRNNSEKGLSLIELIVALVISGVVLTAAASGFINVLRANQNVESKTVRSTTIARAIAYIQDEIKEAKTVTAVAVGSTGCPSASVDSAHCLKLTMPDDSTVLYGFDDISTGTNVYLKPGLIKRQEYDSSGNAVLLSGQTSAWDTQYTTIVDGLTSVNETAPTTVACNQDSTAWPGDTTVYGATSGGKGGFRFCLLNNTANNRLARIFLYGHIIGVADGNNVISGSTISFARSE</sequence>
<dbReference type="InterPro" id="IPR012902">
    <property type="entry name" value="N_methyl_site"/>
</dbReference>
<dbReference type="AlphaFoldDB" id="A0AAF1C4L4"/>
<dbReference type="RefSeq" id="WP_320000999.1">
    <property type="nucleotide sequence ID" value="NZ_CP138348.1"/>
</dbReference>
<protein>
    <submittedName>
        <fullName evidence="2">Prepilin-type N-terminal cleavage/methylation domain-containing protein</fullName>
    </submittedName>
</protein>